<dbReference type="PANTHER" id="PTHR43585:SF2">
    <property type="entry name" value="ATP-GRASP ENZYME FSQD"/>
    <property type="match status" value="1"/>
</dbReference>
<organism evidence="7 8">
    <name type="scientific">Minwuia thermotolerans</name>
    <dbReference type="NCBI Taxonomy" id="2056226"/>
    <lineage>
        <taxon>Bacteria</taxon>
        <taxon>Pseudomonadati</taxon>
        <taxon>Pseudomonadota</taxon>
        <taxon>Alphaproteobacteria</taxon>
        <taxon>Minwuiales</taxon>
        <taxon>Minwuiaceae</taxon>
        <taxon>Minwuia</taxon>
    </lineage>
</organism>
<keyword evidence="2 4" id="KW-0547">Nucleotide-binding</keyword>
<evidence type="ECO:0000256" key="5">
    <source>
        <dbReference type="SAM" id="MobiDB-lite"/>
    </source>
</evidence>
<dbReference type="PROSITE" id="PS50975">
    <property type="entry name" value="ATP_GRASP"/>
    <property type="match status" value="1"/>
</dbReference>
<reference evidence="7 8" key="1">
    <citation type="submission" date="2017-11" db="EMBL/GenBank/DDBJ databases">
        <title>Draft genome sequence of Rhizobiales bacterium SY3-13.</title>
        <authorList>
            <person name="Sun C."/>
        </authorList>
    </citation>
    <scope>NUCLEOTIDE SEQUENCE [LARGE SCALE GENOMIC DNA]</scope>
    <source>
        <strain evidence="7 8">SY3-13</strain>
    </source>
</reference>
<dbReference type="SUPFAM" id="SSF56059">
    <property type="entry name" value="Glutathione synthetase ATP-binding domain-like"/>
    <property type="match status" value="1"/>
</dbReference>
<sequence>MVRRAPTWTDDDRARPKCAPGQTARGGAAIQLTRLRSVEEEGRQDMASKNHNSIGVIGMDEFNSRYLLKDLRDTDDIEFHTLLDREEISIVDSGFPFEERLNTALKRARDVDGGIDGVVTHWDFPSTMITPLLADELGTPYATPEAVMKCEHKLWSRQEEKKVTKTPGFCGFHPFSDDPLAEIDLDYPFWVKPVVGHSSMLGFEIRSGEDFDAALAEIREHIRELTRPFRYALEHIPLPEKLAEQGATLCIAEEIISREDQFTLEGYAHDGQVEIYGVIDSIREPNGHTFSHYQYPTQADQAVVARMEDITRKVITQFGYTDSPFNIEFFYNPETDHLHLLEINSRVSQSHSDLFLKVDGQPNQQIAVDLALGRTPRWRRGAGAFDMAAKFFLRCHEDARVEAVPTEAMLQRLEQEMPDVRVDIGVEPGQRLSELHEQESYSYEIADLFIGGRDAKELEEKYEACNRILQFEFSPA</sequence>
<keyword evidence="8" id="KW-1185">Reference proteome</keyword>
<accession>A0A2M9FWU5</accession>
<evidence type="ECO:0000256" key="3">
    <source>
        <dbReference type="ARBA" id="ARBA00022840"/>
    </source>
</evidence>
<evidence type="ECO:0000259" key="6">
    <source>
        <dbReference type="PROSITE" id="PS50975"/>
    </source>
</evidence>
<dbReference type="AlphaFoldDB" id="A0A2M9FWU5"/>
<dbReference type="PANTHER" id="PTHR43585">
    <property type="entry name" value="FUMIPYRROLE BIOSYNTHESIS PROTEIN C"/>
    <property type="match status" value="1"/>
</dbReference>
<dbReference type="GO" id="GO:0005524">
    <property type="term" value="F:ATP binding"/>
    <property type="evidence" value="ECO:0007669"/>
    <property type="project" value="UniProtKB-UniRule"/>
</dbReference>
<dbReference type="GO" id="GO:0016874">
    <property type="term" value="F:ligase activity"/>
    <property type="evidence" value="ECO:0007669"/>
    <property type="project" value="UniProtKB-KW"/>
</dbReference>
<evidence type="ECO:0000256" key="4">
    <source>
        <dbReference type="PROSITE-ProRule" id="PRU00409"/>
    </source>
</evidence>
<dbReference type="EMBL" id="PHIG01000052">
    <property type="protein sequence ID" value="PJK27909.1"/>
    <property type="molecule type" value="Genomic_DNA"/>
</dbReference>
<name>A0A2M9FWU5_9PROT</name>
<feature type="domain" description="ATP-grasp" evidence="6">
    <location>
        <begin position="156"/>
        <end position="372"/>
    </location>
</feature>
<dbReference type="OrthoDB" id="8441067at2"/>
<dbReference type="InterPro" id="IPR011761">
    <property type="entry name" value="ATP-grasp"/>
</dbReference>
<evidence type="ECO:0000256" key="2">
    <source>
        <dbReference type="ARBA" id="ARBA00022741"/>
    </source>
</evidence>
<feature type="region of interest" description="Disordered" evidence="5">
    <location>
        <begin position="1"/>
        <end position="25"/>
    </location>
</feature>
<comment type="caution">
    <text evidence="7">The sequence shown here is derived from an EMBL/GenBank/DDBJ whole genome shotgun (WGS) entry which is preliminary data.</text>
</comment>
<dbReference type="Pfam" id="PF13535">
    <property type="entry name" value="ATP-grasp_4"/>
    <property type="match status" value="1"/>
</dbReference>
<evidence type="ECO:0000313" key="7">
    <source>
        <dbReference type="EMBL" id="PJK27909.1"/>
    </source>
</evidence>
<keyword evidence="3 4" id="KW-0067">ATP-binding</keyword>
<evidence type="ECO:0000256" key="1">
    <source>
        <dbReference type="ARBA" id="ARBA00022598"/>
    </source>
</evidence>
<evidence type="ECO:0000313" key="8">
    <source>
        <dbReference type="Proteomes" id="UP000229498"/>
    </source>
</evidence>
<dbReference type="Gene3D" id="3.30.470.20">
    <property type="entry name" value="ATP-grasp fold, B domain"/>
    <property type="match status" value="1"/>
</dbReference>
<dbReference type="Proteomes" id="UP000229498">
    <property type="component" value="Unassembled WGS sequence"/>
</dbReference>
<dbReference type="InterPro" id="IPR052032">
    <property type="entry name" value="ATP-dep_AA_Ligase"/>
</dbReference>
<keyword evidence="1 7" id="KW-0436">Ligase</keyword>
<protein>
    <submittedName>
        <fullName evidence="7">D-alanine--D-alanine ligase</fullName>
    </submittedName>
</protein>
<proteinExistence type="predicted"/>
<gene>
    <name evidence="7" type="ORF">CVT23_19410</name>
</gene>
<dbReference type="GO" id="GO:0046872">
    <property type="term" value="F:metal ion binding"/>
    <property type="evidence" value="ECO:0007669"/>
    <property type="project" value="InterPro"/>
</dbReference>